<dbReference type="Proteomes" id="UP000683507">
    <property type="component" value="Chromosome"/>
</dbReference>
<dbReference type="InterPro" id="IPR004101">
    <property type="entry name" value="Mur_ligase_C"/>
</dbReference>
<keyword evidence="3 10" id="KW-0132">Cell division</keyword>
<evidence type="ECO:0000256" key="2">
    <source>
        <dbReference type="ARBA" id="ARBA00022598"/>
    </source>
</evidence>
<dbReference type="HAMAP" id="MF_02019">
    <property type="entry name" value="MurF"/>
    <property type="match status" value="1"/>
</dbReference>
<dbReference type="SUPFAM" id="SSF53623">
    <property type="entry name" value="MurD-like peptide ligases, catalytic domain"/>
    <property type="match status" value="1"/>
</dbReference>
<dbReference type="InterPro" id="IPR051046">
    <property type="entry name" value="MurCDEF_CellWall_CoF430Synth"/>
</dbReference>
<dbReference type="InterPro" id="IPR035911">
    <property type="entry name" value="MurE/MurF_N"/>
</dbReference>
<dbReference type="InterPro" id="IPR000713">
    <property type="entry name" value="Mur_ligase_N"/>
</dbReference>
<dbReference type="InterPro" id="IPR036615">
    <property type="entry name" value="Mur_ligase_C_dom_sf"/>
</dbReference>
<evidence type="ECO:0000313" key="15">
    <source>
        <dbReference type="EMBL" id="CAG5081940.1"/>
    </source>
</evidence>
<feature type="domain" description="Mur ligase central" evidence="14">
    <location>
        <begin position="95"/>
        <end position="277"/>
    </location>
</feature>
<dbReference type="InterPro" id="IPR013221">
    <property type="entry name" value="Mur_ligase_cen"/>
</dbReference>
<evidence type="ECO:0000256" key="6">
    <source>
        <dbReference type="ARBA" id="ARBA00022960"/>
    </source>
</evidence>
<dbReference type="Gene3D" id="3.40.1190.10">
    <property type="entry name" value="Mur-like, catalytic domain"/>
    <property type="match status" value="1"/>
</dbReference>
<evidence type="ECO:0000259" key="12">
    <source>
        <dbReference type="Pfam" id="PF01225"/>
    </source>
</evidence>
<dbReference type="GO" id="GO:0071555">
    <property type="term" value="P:cell wall organization"/>
    <property type="evidence" value="ECO:0007669"/>
    <property type="project" value="UniProtKB-KW"/>
</dbReference>
<protein>
    <recommendedName>
        <fullName evidence="10 11">UDP-N-acetylmuramoyl-tripeptide--D-alanyl-D-alanine ligase</fullName>
        <ecNumber evidence="10 11">6.3.2.10</ecNumber>
    </recommendedName>
    <alternativeName>
        <fullName evidence="10">D-alanyl-D-alanine-adding enzyme</fullName>
    </alternativeName>
</protein>
<evidence type="ECO:0000313" key="16">
    <source>
        <dbReference type="Proteomes" id="UP000683507"/>
    </source>
</evidence>
<evidence type="ECO:0000256" key="7">
    <source>
        <dbReference type="ARBA" id="ARBA00022984"/>
    </source>
</evidence>
<evidence type="ECO:0000256" key="11">
    <source>
        <dbReference type="RuleBase" id="RU004136"/>
    </source>
</evidence>
<comment type="similarity">
    <text evidence="10">Belongs to the MurCDEF family. MurF subfamily.</text>
</comment>
<dbReference type="GO" id="GO:0005524">
    <property type="term" value="F:ATP binding"/>
    <property type="evidence" value="ECO:0007669"/>
    <property type="project" value="UniProtKB-UniRule"/>
</dbReference>
<evidence type="ECO:0000259" key="14">
    <source>
        <dbReference type="Pfam" id="PF08245"/>
    </source>
</evidence>
<comment type="pathway">
    <text evidence="10 11">Cell wall biogenesis; peptidoglycan biosynthesis.</text>
</comment>
<dbReference type="NCBIfam" id="TIGR01143">
    <property type="entry name" value="murF"/>
    <property type="match status" value="1"/>
</dbReference>
<evidence type="ECO:0000259" key="13">
    <source>
        <dbReference type="Pfam" id="PF02875"/>
    </source>
</evidence>
<keyword evidence="4 10" id="KW-0547">Nucleotide-binding</keyword>
<dbReference type="PANTHER" id="PTHR43024">
    <property type="entry name" value="UDP-N-ACETYLMURAMOYL-TRIPEPTIDE--D-ALANYL-D-ALANINE LIGASE"/>
    <property type="match status" value="1"/>
</dbReference>
<dbReference type="SUPFAM" id="SSF63418">
    <property type="entry name" value="MurE/MurF N-terminal domain"/>
    <property type="match status" value="1"/>
</dbReference>
<dbReference type="Gene3D" id="3.40.1390.10">
    <property type="entry name" value="MurE/MurF, N-terminal domain"/>
    <property type="match status" value="1"/>
</dbReference>
<keyword evidence="5 10" id="KW-0067">ATP-binding</keyword>
<dbReference type="EMBL" id="OU015584">
    <property type="protein sequence ID" value="CAG5081940.1"/>
    <property type="molecule type" value="Genomic_DNA"/>
</dbReference>
<organism evidence="15 16">
    <name type="scientific">Parvicella tangerina</name>
    <dbReference type="NCBI Taxonomy" id="2829795"/>
    <lineage>
        <taxon>Bacteria</taxon>
        <taxon>Pseudomonadati</taxon>
        <taxon>Bacteroidota</taxon>
        <taxon>Flavobacteriia</taxon>
        <taxon>Flavobacteriales</taxon>
        <taxon>Parvicellaceae</taxon>
        <taxon>Parvicella</taxon>
    </lineage>
</organism>
<gene>
    <name evidence="10 15" type="primary">murF</name>
    <name evidence="15" type="ORF">CRYO30217_01767</name>
</gene>
<comment type="subcellular location">
    <subcellularLocation>
        <location evidence="10 11">Cytoplasm</location>
    </subcellularLocation>
</comment>
<evidence type="ECO:0000256" key="4">
    <source>
        <dbReference type="ARBA" id="ARBA00022741"/>
    </source>
</evidence>
<dbReference type="EC" id="6.3.2.10" evidence="10 11"/>
<dbReference type="GO" id="GO:0051301">
    <property type="term" value="P:cell division"/>
    <property type="evidence" value="ECO:0007669"/>
    <property type="project" value="UniProtKB-KW"/>
</dbReference>
<dbReference type="GO" id="GO:0009252">
    <property type="term" value="P:peptidoglycan biosynthetic process"/>
    <property type="evidence" value="ECO:0007669"/>
    <property type="project" value="UniProtKB-UniRule"/>
</dbReference>
<evidence type="ECO:0000256" key="8">
    <source>
        <dbReference type="ARBA" id="ARBA00023306"/>
    </source>
</evidence>
<reference evidence="15" key="1">
    <citation type="submission" date="2021-04" db="EMBL/GenBank/DDBJ databases">
        <authorList>
            <person name="Rodrigo-Torres L."/>
            <person name="Arahal R. D."/>
            <person name="Lucena T."/>
        </authorList>
    </citation>
    <scope>NUCLEOTIDE SEQUENCE</scope>
    <source>
        <strain evidence="15">AS29M-1</strain>
    </source>
</reference>
<dbReference type="Gene3D" id="3.90.190.20">
    <property type="entry name" value="Mur ligase, C-terminal domain"/>
    <property type="match status" value="1"/>
</dbReference>
<comment type="function">
    <text evidence="10 11">Involved in cell wall formation. Catalyzes the final step in the synthesis of UDP-N-acetylmuramoyl-pentapeptide, the precursor of murein.</text>
</comment>
<dbReference type="Pfam" id="PF02875">
    <property type="entry name" value="Mur_ligase_C"/>
    <property type="match status" value="1"/>
</dbReference>
<dbReference type="GO" id="GO:0005737">
    <property type="term" value="C:cytoplasm"/>
    <property type="evidence" value="ECO:0007669"/>
    <property type="project" value="UniProtKB-SubCell"/>
</dbReference>
<keyword evidence="1 10" id="KW-0963">Cytoplasm</keyword>
<dbReference type="InterPro" id="IPR036565">
    <property type="entry name" value="Mur-like_cat_sf"/>
</dbReference>
<sequence length="430" mass="47403">MTTAEIYQLFLSCEQKICTDTRNIVEGSLFFALKGENFNGNEFAQQALESGAKYVVIDEEKYNSDNTILVKDVLIALQDLANHHRKQFDIPVIGITGSNGKTTTKELIAAVLQKKYNTLVTQGNLNNHLGVPFTLLRMTSQHEIAVIEMGASKPGDIDELCAIAEPTHGIITNIGKAHIEGFGSYEGVIKTKTEMYDAIEGIQGTIFINADDKILLKNAPACDLITYGSTGQVKSEVTALNPLLAFKWRASDYESPVIKTNLVGSYNKMNFTAAICIGLFFDVEPEEINQALRSYVPNNNRSQISTVNSCTLIVDCYNANPTSMQRALENFKDMEGDNKLAIIGDMKELGSISEDEHQAIIDWIDQHGIKTVLIGDEFSKVASDGHTSFSKVEDFLSNPGAYEKIKNHLVLLKGSRSIKLEALIESSIFQ</sequence>
<keyword evidence="16" id="KW-1185">Reference proteome</keyword>
<dbReference type="RefSeq" id="WP_258541954.1">
    <property type="nucleotide sequence ID" value="NZ_OU015584.1"/>
</dbReference>
<evidence type="ECO:0000256" key="3">
    <source>
        <dbReference type="ARBA" id="ARBA00022618"/>
    </source>
</evidence>
<evidence type="ECO:0000256" key="5">
    <source>
        <dbReference type="ARBA" id="ARBA00022840"/>
    </source>
</evidence>
<dbReference type="KEGG" id="ptan:CRYO30217_01767"/>
<keyword evidence="6 10" id="KW-0133">Cell shape</keyword>
<keyword evidence="9 10" id="KW-0961">Cell wall biogenesis/degradation</keyword>
<dbReference type="GO" id="GO:0008360">
    <property type="term" value="P:regulation of cell shape"/>
    <property type="evidence" value="ECO:0007669"/>
    <property type="project" value="UniProtKB-KW"/>
</dbReference>
<dbReference type="Pfam" id="PF01225">
    <property type="entry name" value="Mur_ligase"/>
    <property type="match status" value="1"/>
</dbReference>
<feature type="domain" description="Mur ligase C-terminal" evidence="13">
    <location>
        <begin position="303"/>
        <end position="414"/>
    </location>
</feature>
<keyword evidence="7 10" id="KW-0573">Peptidoglycan synthesis</keyword>
<dbReference type="AlphaFoldDB" id="A0A916JND4"/>
<dbReference type="GO" id="GO:0047480">
    <property type="term" value="F:UDP-N-acetylmuramoyl-tripeptide-D-alanyl-D-alanine ligase activity"/>
    <property type="evidence" value="ECO:0007669"/>
    <property type="project" value="UniProtKB-UniRule"/>
</dbReference>
<evidence type="ECO:0000256" key="9">
    <source>
        <dbReference type="ARBA" id="ARBA00023316"/>
    </source>
</evidence>
<evidence type="ECO:0000256" key="1">
    <source>
        <dbReference type="ARBA" id="ARBA00022490"/>
    </source>
</evidence>
<comment type="catalytic activity">
    <reaction evidence="10 11">
        <text>D-alanyl-D-alanine + UDP-N-acetyl-alpha-D-muramoyl-L-alanyl-gamma-D-glutamyl-meso-2,6-diaminopimelate + ATP = UDP-N-acetyl-alpha-D-muramoyl-L-alanyl-gamma-D-glutamyl-meso-2,6-diaminopimeloyl-D-alanyl-D-alanine + ADP + phosphate + H(+)</text>
        <dbReference type="Rhea" id="RHEA:28374"/>
        <dbReference type="ChEBI" id="CHEBI:15378"/>
        <dbReference type="ChEBI" id="CHEBI:30616"/>
        <dbReference type="ChEBI" id="CHEBI:43474"/>
        <dbReference type="ChEBI" id="CHEBI:57822"/>
        <dbReference type="ChEBI" id="CHEBI:61386"/>
        <dbReference type="ChEBI" id="CHEBI:83905"/>
        <dbReference type="ChEBI" id="CHEBI:456216"/>
        <dbReference type="EC" id="6.3.2.10"/>
    </reaction>
</comment>
<dbReference type="SUPFAM" id="SSF53244">
    <property type="entry name" value="MurD-like peptide ligases, peptide-binding domain"/>
    <property type="match status" value="1"/>
</dbReference>
<keyword evidence="2 10" id="KW-0436">Ligase</keyword>
<evidence type="ECO:0000256" key="10">
    <source>
        <dbReference type="HAMAP-Rule" id="MF_02019"/>
    </source>
</evidence>
<feature type="domain" description="Mur ligase N-terminal catalytic" evidence="12">
    <location>
        <begin position="17"/>
        <end position="83"/>
    </location>
</feature>
<name>A0A916JND4_9FLAO</name>
<dbReference type="Pfam" id="PF08245">
    <property type="entry name" value="Mur_ligase_M"/>
    <property type="match status" value="1"/>
</dbReference>
<accession>A0A916JND4</accession>
<dbReference type="PANTHER" id="PTHR43024:SF1">
    <property type="entry name" value="UDP-N-ACETYLMURAMOYL-TRIPEPTIDE--D-ALANYL-D-ALANINE LIGASE"/>
    <property type="match status" value="1"/>
</dbReference>
<feature type="binding site" evidence="10">
    <location>
        <begin position="97"/>
        <end position="103"/>
    </location>
    <ligand>
        <name>ATP</name>
        <dbReference type="ChEBI" id="CHEBI:30616"/>
    </ligand>
</feature>
<dbReference type="InterPro" id="IPR005863">
    <property type="entry name" value="UDP-N-AcMur_synth"/>
</dbReference>
<proteinExistence type="inferred from homology"/>
<keyword evidence="8 10" id="KW-0131">Cell cycle</keyword>